<gene>
    <name evidence="1" type="ORF">D174_00980</name>
</gene>
<dbReference type="eggNOG" id="COG1022">
    <property type="taxonomic scope" value="Bacteria"/>
</dbReference>
<evidence type="ECO:0000313" key="1">
    <source>
        <dbReference type="EMBL" id="AHC27782.1"/>
    </source>
</evidence>
<evidence type="ECO:0000313" key="2">
    <source>
        <dbReference type="Proteomes" id="UP000018763"/>
    </source>
</evidence>
<reference evidence="1 2" key="1">
    <citation type="journal article" date="2014" name="Genome Announc.">
        <title>Complete Genome Sequence of Sterol-Transforming Mycobacterium neoaurum Strain VKM Ac-1815D.</title>
        <authorList>
            <person name="Shtratnikova V.Y."/>
            <person name="Bragin E.Y."/>
            <person name="Dovbnya D.V."/>
            <person name="Pekov Y.A."/>
            <person name="Schelkunov M.I."/>
            <person name="Strizhov N."/>
            <person name="Ivashina T.V."/>
            <person name="Ashapkin V.V."/>
            <person name="Donova M.V."/>
        </authorList>
    </citation>
    <scope>NUCLEOTIDE SEQUENCE [LARGE SCALE GENOMIC DNA]</scope>
    <source>
        <strain evidence="1 2">VKM Ac-1815D</strain>
    </source>
</reference>
<dbReference type="InterPro" id="IPR019587">
    <property type="entry name" value="Polyketide_cyclase/dehydratase"/>
</dbReference>
<organism evidence="1 2">
    <name type="scientific">Mycolicibacterium neoaurum VKM Ac-1815D</name>
    <dbReference type="NCBI Taxonomy" id="700508"/>
    <lineage>
        <taxon>Bacteria</taxon>
        <taxon>Bacillati</taxon>
        <taxon>Actinomycetota</taxon>
        <taxon>Actinomycetes</taxon>
        <taxon>Mycobacteriales</taxon>
        <taxon>Mycobacteriaceae</taxon>
        <taxon>Mycolicibacterium</taxon>
    </lineage>
</organism>
<keyword evidence="2" id="KW-1185">Reference proteome</keyword>
<dbReference type="AlphaFoldDB" id="V5XID5"/>
<dbReference type="InterPro" id="IPR023393">
    <property type="entry name" value="START-like_dom_sf"/>
</dbReference>
<protein>
    <recommendedName>
        <fullName evidence="3">Polyketide cyclase</fullName>
    </recommendedName>
</protein>
<name>V5XID5_MYCNE</name>
<dbReference type="CDD" id="cd07821">
    <property type="entry name" value="PYR_PYL_RCAR_like"/>
    <property type="match status" value="1"/>
</dbReference>
<dbReference type="EMBL" id="CP006936">
    <property type="protein sequence ID" value="AHC27782.1"/>
    <property type="molecule type" value="Genomic_DNA"/>
</dbReference>
<accession>V5XID5</accession>
<dbReference type="Proteomes" id="UP000018763">
    <property type="component" value="Chromosome"/>
</dbReference>
<sequence length="142" mass="14807">MAFMHVTAHATVDTDIQKVWDTLTDHLGMAGWGPGISVTLGRPGAPEPNGLGAVRRISTPGPGPDIVEEVTTFEAPHVFGYKALSGTPFPGYTGEVRLTPSGTGTQIDYTIGSTASFPLVKAPLAVVGQVLLRLLVRAASRA</sequence>
<dbReference type="KEGG" id="mne:D174_00980"/>
<evidence type="ECO:0008006" key="3">
    <source>
        <dbReference type="Google" id="ProtNLM"/>
    </source>
</evidence>
<dbReference type="SUPFAM" id="SSF55961">
    <property type="entry name" value="Bet v1-like"/>
    <property type="match status" value="1"/>
</dbReference>
<proteinExistence type="predicted"/>
<dbReference type="Gene3D" id="3.30.530.20">
    <property type="match status" value="1"/>
</dbReference>
<dbReference type="Pfam" id="PF10604">
    <property type="entry name" value="Polyketide_cyc2"/>
    <property type="match status" value="1"/>
</dbReference>